<dbReference type="GO" id="GO:0046872">
    <property type="term" value="F:metal ion binding"/>
    <property type="evidence" value="ECO:0007669"/>
    <property type="project" value="UniProtKB-KW"/>
</dbReference>
<dbReference type="GO" id="GO:0106409">
    <property type="term" value="F:cyclic-di-AMP phosphodiesterase activity"/>
    <property type="evidence" value="ECO:0007669"/>
    <property type="project" value="RHEA"/>
</dbReference>
<dbReference type="GO" id="GO:0016787">
    <property type="term" value="F:hydrolase activity"/>
    <property type="evidence" value="ECO:0007669"/>
    <property type="project" value="UniProtKB-UniRule"/>
</dbReference>
<dbReference type="Pfam" id="PF01368">
    <property type="entry name" value="DHH"/>
    <property type="match status" value="1"/>
</dbReference>
<dbReference type="PIRSF" id="PIRSF026583">
    <property type="entry name" value="YybT"/>
    <property type="match status" value="1"/>
</dbReference>
<dbReference type="Proteomes" id="UP000031386">
    <property type="component" value="Chromosome"/>
</dbReference>
<keyword evidence="2" id="KW-0479">Metal-binding</keyword>
<gene>
    <name evidence="6" type="ORF">NW74_00985</name>
</gene>
<evidence type="ECO:0000313" key="7">
    <source>
        <dbReference type="Proteomes" id="UP000031386"/>
    </source>
</evidence>
<dbReference type="FunFam" id="3.90.1640.10:FF:000002">
    <property type="entry name" value="Cyclic-di-AMP phosphodiesterase"/>
    <property type="match status" value="1"/>
</dbReference>
<name>A0A0B4RZN1_9FIRM</name>
<evidence type="ECO:0000259" key="5">
    <source>
        <dbReference type="Pfam" id="PF02272"/>
    </source>
</evidence>
<dbReference type="Pfam" id="PF02272">
    <property type="entry name" value="DHHA1"/>
    <property type="match status" value="1"/>
</dbReference>
<dbReference type="InterPro" id="IPR038763">
    <property type="entry name" value="DHH_sf"/>
</dbReference>
<feature type="binding site" evidence="2">
    <location>
        <position position="351"/>
    </location>
    <ligand>
        <name>Mn(2+)</name>
        <dbReference type="ChEBI" id="CHEBI:29035"/>
        <label>1</label>
    </ligand>
</feature>
<comment type="function">
    <text evidence="1">Has phosphodiesterase (PDE) activity against cyclic-di-AMP (c-di-AMP).</text>
</comment>
<sequence length="665" mass="75380">MGKKLIKLSDFYVLFLFMVLISAFVLYFQFIFGIVSFILTFISFILVLYYIKNKNIEYEEDIRKYKDSLDNIASEVVYKMPFPVAVLNNKGRVKWYSPEFSELFSGSDIVGIDINSEISSFNITEVLKKGYGKVNWETKKFNYLVYYNVVKDEDNGDVNVIIYLIDNLAYSKLKKQYEEETLNSIVIYIDNYEDVRNNVKEDFKAILIAEMDKIIINYFSSLGAIIRKYDSGKYIVISNDIILQKIKHDKFSIIEKLKAIEISGNIKPTLSIGVGLGGKNPFEKYKEAQTALDMALGRGGAQIVFKNGEDLDFYGGKNNKGVERNKVKARVISQALENIIRESSEVFVMGHKNPDMDCFGAALGVMAICKELKKDCYMVLEDVPVTIRNIYDRVRVGEPDYVDMMIPPEKAYDICRDTSSVILVDNSRTLSTEAPYLLDVTSKIVVIDHHRIGKDFVENPMLTYLEPYASSACELVTEIIYYMFEKIDLDKLIAESLLAGIVVDTKNFYYQTGVRTFEMASYLKRFGADSIAVKQLFKDNFNTIKLKSNVLSNAISYRNYICIGVFPEEIEESMLIAAQAADELLGVLDIECSFVLTIVSGQIHISGRSLGKISVQLILEKLGGGGHYTSAGARLDCSMEEAIEKLKKAIDEYLLEEGIDESNFN</sequence>
<dbReference type="Gene3D" id="3.10.310.30">
    <property type="match status" value="1"/>
</dbReference>
<feature type="transmembrane region" description="Helical" evidence="3">
    <location>
        <begin position="12"/>
        <end position="28"/>
    </location>
</feature>
<dbReference type="EMBL" id="CP009761">
    <property type="protein sequence ID" value="AIZ36037.1"/>
    <property type="molecule type" value="Genomic_DNA"/>
</dbReference>
<keyword evidence="2" id="KW-0464">Manganese</keyword>
<feature type="binding site" evidence="2">
    <location>
        <position position="355"/>
    </location>
    <ligand>
        <name>Mn(2+)</name>
        <dbReference type="ChEBI" id="CHEBI:29035"/>
        <label>1</label>
    </ligand>
</feature>
<keyword evidence="1" id="KW-0378">Hydrolase</keyword>
<dbReference type="Gene3D" id="3.90.1640.10">
    <property type="entry name" value="inorganic pyrophosphatase (n-terminal core)"/>
    <property type="match status" value="1"/>
</dbReference>
<comment type="subcellular location">
    <subcellularLocation>
        <location evidence="1">Cell membrane</location>
    </subcellularLocation>
</comment>
<dbReference type="AlphaFoldDB" id="A0A0B4RZN1"/>
<evidence type="ECO:0000313" key="6">
    <source>
        <dbReference type="EMBL" id="AIZ36037.1"/>
    </source>
</evidence>
<feature type="binding site" evidence="2">
    <location>
        <position position="425"/>
    </location>
    <ligand>
        <name>Mn(2+)</name>
        <dbReference type="ChEBI" id="CHEBI:29035"/>
        <label>1</label>
    </ligand>
</feature>
<dbReference type="OrthoDB" id="9759476at2"/>
<protein>
    <recommendedName>
        <fullName evidence="1">Cyclic-di-AMP phosphodiesterase</fullName>
        <ecNumber evidence="1">3.1.4.-</ecNumber>
    </recommendedName>
</protein>
<dbReference type="Gene3D" id="3.30.450.20">
    <property type="entry name" value="PAS domain"/>
    <property type="match status" value="1"/>
</dbReference>
<keyword evidence="3" id="KW-1133">Transmembrane helix</keyword>
<feature type="binding site" evidence="2">
    <location>
        <position position="504"/>
    </location>
    <ligand>
        <name>Mn(2+)</name>
        <dbReference type="ChEBI" id="CHEBI:29035"/>
        <label>2</label>
    </ligand>
</feature>
<dbReference type="InterPro" id="IPR051319">
    <property type="entry name" value="Oligoribo/pAp-PDE_c-di-AMP_PDE"/>
</dbReference>
<keyword evidence="1" id="KW-1003">Cell membrane</keyword>
<proteinExistence type="inferred from homology"/>
<dbReference type="InterPro" id="IPR003156">
    <property type="entry name" value="DHHA1_dom"/>
</dbReference>
<evidence type="ECO:0000256" key="2">
    <source>
        <dbReference type="PIRSR" id="PIRSR026583-50"/>
    </source>
</evidence>
<comment type="similarity">
    <text evidence="1">Belongs to the GdpP/PdeA phosphodiesterase family.</text>
</comment>
<feature type="domain" description="DDH" evidence="4">
    <location>
        <begin position="346"/>
        <end position="501"/>
    </location>
</feature>
<accession>A0A0B4RZN1</accession>
<feature type="binding site" evidence="2">
    <location>
        <position position="425"/>
    </location>
    <ligand>
        <name>Mn(2+)</name>
        <dbReference type="ChEBI" id="CHEBI:29035"/>
        <label>2</label>
    </ligand>
</feature>
<dbReference type="RefSeq" id="WP_041953392.1">
    <property type="nucleotide sequence ID" value="NZ_CP009761.1"/>
</dbReference>
<dbReference type="SUPFAM" id="SSF64182">
    <property type="entry name" value="DHH phosphoesterases"/>
    <property type="match status" value="1"/>
</dbReference>
<feature type="domain" description="DHHA1" evidence="5">
    <location>
        <begin position="572"/>
        <end position="654"/>
    </location>
</feature>
<dbReference type="GO" id="GO:0003676">
    <property type="term" value="F:nucleic acid binding"/>
    <property type="evidence" value="ECO:0007669"/>
    <property type="project" value="UniProtKB-UniRule"/>
</dbReference>
<evidence type="ECO:0000256" key="1">
    <source>
        <dbReference type="PIRNR" id="PIRNR026583"/>
    </source>
</evidence>
<keyword evidence="7" id="KW-1185">Reference proteome</keyword>
<dbReference type="KEGG" id="pmic:NW74_00985"/>
<evidence type="ECO:0000256" key="3">
    <source>
        <dbReference type="SAM" id="Phobius"/>
    </source>
</evidence>
<dbReference type="InterPro" id="IPR014528">
    <property type="entry name" value="GdpP/PdeA"/>
</dbReference>
<comment type="cofactor">
    <cofactor evidence="2">
        <name>Mn(2+)</name>
        <dbReference type="ChEBI" id="CHEBI:29035"/>
    </cofactor>
    <text evidence="2">For phosphodiesterase activity, probably binds 2 Mn(2+) per subunit.</text>
</comment>
<feature type="binding site" evidence="2">
    <location>
        <position position="449"/>
    </location>
    <ligand>
        <name>Mn(2+)</name>
        <dbReference type="ChEBI" id="CHEBI:29035"/>
        <label>2</label>
    </ligand>
</feature>
<comment type="catalytic activity">
    <reaction evidence="1">
        <text>3',3'-c-di-AMP + H2O = 5'-O-phosphonoadenylyl-(3'-&gt;5')-adenosine + H(+)</text>
        <dbReference type="Rhea" id="RHEA:54420"/>
        <dbReference type="ChEBI" id="CHEBI:15377"/>
        <dbReference type="ChEBI" id="CHEBI:15378"/>
        <dbReference type="ChEBI" id="CHEBI:71500"/>
        <dbReference type="ChEBI" id="CHEBI:138171"/>
    </reaction>
</comment>
<dbReference type="EC" id="3.1.4.-" evidence="1"/>
<dbReference type="GO" id="GO:0005886">
    <property type="term" value="C:plasma membrane"/>
    <property type="evidence" value="ECO:0007669"/>
    <property type="project" value="UniProtKB-SubCell"/>
</dbReference>
<dbReference type="PANTHER" id="PTHR47618">
    <property type="entry name" value="BIFUNCTIONAL OLIGORIBONUCLEASE AND PAP PHOSPHATASE NRNA"/>
    <property type="match status" value="1"/>
</dbReference>
<dbReference type="Pfam" id="PF24898">
    <property type="entry name" value="GGDEF_GdpP"/>
    <property type="match status" value="1"/>
</dbReference>
<keyword evidence="1 3" id="KW-0472">Membrane</keyword>
<organism evidence="6 7">
    <name type="scientific">Parvimonas micra</name>
    <dbReference type="NCBI Taxonomy" id="33033"/>
    <lineage>
        <taxon>Bacteria</taxon>
        <taxon>Bacillati</taxon>
        <taxon>Bacillota</taxon>
        <taxon>Tissierellia</taxon>
        <taxon>Tissierellales</taxon>
        <taxon>Peptoniphilaceae</taxon>
        <taxon>Parvimonas</taxon>
    </lineage>
</organism>
<dbReference type="InterPro" id="IPR001667">
    <property type="entry name" value="DDH_dom"/>
</dbReference>
<feature type="binding site" evidence="2">
    <location>
        <position position="357"/>
    </location>
    <ligand>
        <name>Mn(2+)</name>
        <dbReference type="ChEBI" id="CHEBI:29035"/>
        <label>2</label>
    </ligand>
</feature>
<evidence type="ECO:0000259" key="4">
    <source>
        <dbReference type="Pfam" id="PF01368"/>
    </source>
</evidence>
<dbReference type="PANTHER" id="PTHR47618:SF2">
    <property type="entry name" value="CYCLIC-DI-AMP PHOSPHODIESTERASE GDPP"/>
    <property type="match status" value="1"/>
</dbReference>
<reference evidence="6 7" key="1">
    <citation type="submission" date="2014-10" db="EMBL/GenBank/DDBJ databases">
        <title>Complete genome sequence of Parvimonas micra KCOM 1535 (= ChDC B708).</title>
        <authorList>
            <person name="Kook J.-K."/>
            <person name="Park S.-N."/>
            <person name="Lim Y.K."/>
            <person name="Roh H."/>
        </authorList>
    </citation>
    <scope>NUCLEOTIDE SEQUENCE [LARGE SCALE GENOMIC DNA]</scope>
    <source>
        <strain evidence="7">KCOM 1535 / ChDC B708</strain>
    </source>
</reference>
<keyword evidence="3" id="KW-0812">Transmembrane</keyword>
<dbReference type="STRING" id="33033.NW74_00985"/>